<accession>A0A3S4ATL0</accession>
<evidence type="ECO:0000256" key="3">
    <source>
        <dbReference type="ARBA" id="ARBA00023154"/>
    </source>
</evidence>
<keyword evidence="2" id="KW-0560">Oxidoreductase</keyword>
<evidence type="ECO:0000313" key="7">
    <source>
        <dbReference type="Proteomes" id="UP000289323"/>
    </source>
</evidence>
<dbReference type="InterPro" id="IPR032095">
    <property type="entry name" value="Sacchrp_dh-like_C"/>
</dbReference>
<name>A0A3S4ATL0_9PEZI</name>
<dbReference type="PANTHER" id="PTHR11133:SF22">
    <property type="entry name" value="ALPHA-AMINOADIPIC SEMIALDEHYDE SYNTHASE, MITOCHONDRIAL"/>
    <property type="match status" value="1"/>
</dbReference>
<evidence type="ECO:0000256" key="2">
    <source>
        <dbReference type="ARBA" id="ARBA00023002"/>
    </source>
</evidence>
<dbReference type="FunFam" id="3.30.360.10:FF:000008">
    <property type="entry name" value="Alpha-aminoadipic semialdehyde synthase, mitochondrial"/>
    <property type="match status" value="1"/>
</dbReference>
<dbReference type="InterPro" id="IPR005097">
    <property type="entry name" value="Sacchrp_dh_NADP-bd"/>
</dbReference>
<dbReference type="Gene3D" id="1.10.1870.10">
    <property type="entry name" value="Domain 3, Saccharopine reductase"/>
    <property type="match status" value="1"/>
</dbReference>
<organism evidence="6 7">
    <name type="scientific">Thermothielavioides terrestris</name>
    <dbReference type="NCBI Taxonomy" id="2587410"/>
    <lineage>
        <taxon>Eukaryota</taxon>
        <taxon>Fungi</taxon>
        <taxon>Dikarya</taxon>
        <taxon>Ascomycota</taxon>
        <taxon>Pezizomycotina</taxon>
        <taxon>Sordariomycetes</taxon>
        <taxon>Sordariomycetidae</taxon>
        <taxon>Sordariales</taxon>
        <taxon>Chaetomiaceae</taxon>
        <taxon>Thermothielavioides</taxon>
    </lineage>
</organism>
<protein>
    <submittedName>
        <fullName evidence="6">B02a2ab6-d903-40d1-ba66-4f2bf853ee8a</fullName>
    </submittedName>
</protein>
<dbReference type="EMBL" id="OUUZ01000015">
    <property type="protein sequence ID" value="SPQ25673.1"/>
    <property type="molecule type" value="Genomic_DNA"/>
</dbReference>
<sequence length="430" mass="46790">MANPVRILVLGSGMVAPPRSGKGLQVQYPRTTALALDVSNAADLEAQVAAHDLVISLVPYAHHPAVIRAAIKGKTNVVTTSYVSPAMRALEDDVKKAGIIVLNEVGVDPGVDHLYAIKTIDEVHEKGGKVREFYSFCGGLPAPECADNPLRFKFSWSPKGAIMSQRNSASFLQQGKQVDIPAAELMSAAKPYHVVDGYSFVAYPNRNSVPFRDSYGIPEAETVVRGSLRYRGNPEFMMALAGLGWLDDEEEAWLLSGITWAEIQQRLISAASSDKDALVARIKEVYPFPSEEEAHRIIAGMAELGLFSHAPADIQGGNVLDTLCHHLARLLRFKPGERDLVMLQHKFVVEWRDGSKQTMTSTLELLGNPDGFSAMARSVGATCGVAAQLVLDRHPAFTEPGVHAPYTREMCEPIREGVAREGVVLVEKVL</sequence>
<feature type="domain" description="Saccharopine dehydrogenase-like C-terminal" evidence="5">
    <location>
        <begin position="106"/>
        <end position="423"/>
    </location>
</feature>
<keyword evidence="3" id="KW-0028">Amino-acid biosynthesis</keyword>
<dbReference type="AlphaFoldDB" id="A0A3S4ATL0"/>
<dbReference type="Pfam" id="PF16653">
    <property type="entry name" value="Sacchrp_dh_C"/>
    <property type="match status" value="1"/>
</dbReference>
<feature type="domain" description="Saccharopine dehydrogenase NADP binding" evidence="4">
    <location>
        <begin position="26"/>
        <end position="102"/>
    </location>
</feature>
<dbReference type="SUPFAM" id="SSF55347">
    <property type="entry name" value="Glyceraldehyde-3-phosphate dehydrogenase-like, C-terminal domain"/>
    <property type="match status" value="1"/>
</dbReference>
<keyword evidence="1" id="KW-0521">NADP</keyword>
<dbReference type="GO" id="GO:0004753">
    <property type="term" value="F:saccharopine dehydrogenase activity"/>
    <property type="evidence" value="ECO:0007669"/>
    <property type="project" value="TreeGrafter"/>
</dbReference>
<dbReference type="GO" id="GO:0019878">
    <property type="term" value="P:lysine biosynthetic process via aminoadipic acid"/>
    <property type="evidence" value="ECO:0007669"/>
    <property type="project" value="TreeGrafter"/>
</dbReference>
<keyword evidence="3" id="KW-0457">Lysine biosynthesis</keyword>
<dbReference type="Gene3D" id="3.30.360.10">
    <property type="entry name" value="Dihydrodipicolinate Reductase, domain 2"/>
    <property type="match status" value="1"/>
</dbReference>
<proteinExistence type="predicted"/>
<dbReference type="Gene3D" id="3.40.50.720">
    <property type="entry name" value="NAD(P)-binding Rossmann-like Domain"/>
    <property type="match status" value="1"/>
</dbReference>
<dbReference type="InterPro" id="IPR051168">
    <property type="entry name" value="AASS"/>
</dbReference>
<dbReference type="PANTHER" id="PTHR11133">
    <property type="entry name" value="SACCHAROPINE DEHYDROGENASE"/>
    <property type="match status" value="1"/>
</dbReference>
<evidence type="ECO:0000259" key="5">
    <source>
        <dbReference type="Pfam" id="PF16653"/>
    </source>
</evidence>
<gene>
    <name evidence="6" type="ORF">TT172_LOCUS8092</name>
</gene>
<dbReference type="GO" id="GO:0005737">
    <property type="term" value="C:cytoplasm"/>
    <property type="evidence" value="ECO:0007669"/>
    <property type="project" value="TreeGrafter"/>
</dbReference>
<evidence type="ECO:0000256" key="1">
    <source>
        <dbReference type="ARBA" id="ARBA00022857"/>
    </source>
</evidence>
<dbReference type="InterPro" id="IPR036291">
    <property type="entry name" value="NAD(P)-bd_dom_sf"/>
</dbReference>
<evidence type="ECO:0000259" key="4">
    <source>
        <dbReference type="Pfam" id="PF03435"/>
    </source>
</evidence>
<dbReference type="SUPFAM" id="SSF51735">
    <property type="entry name" value="NAD(P)-binding Rossmann-fold domains"/>
    <property type="match status" value="1"/>
</dbReference>
<dbReference type="Pfam" id="PF03435">
    <property type="entry name" value="Sacchrp_dh_NADP"/>
    <property type="match status" value="1"/>
</dbReference>
<reference evidence="6 7" key="1">
    <citation type="submission" date="2018-04" db="EMBL/GenBank/DDBJ databases">
        <authorList>
            <person name="Huttner S."/>
            <person name="Dainat J."/>
        </authorList>
    </citation>
    <scope>NUCLEOTIDE SEQUENCE [LARGE SCALE GENOMIC DNA]</scope>
</reference>
<dbReference type="Proteomes" id="UP000289323">
    <property type="component" value="Unassembled WGS sequence"/>
</dbReference>
<evidence type="ECO:0000313" key="6">
    <source>
        <dbReference type="EMBL" id="SPQ25673.1"/>
    </source>
</evidence>